<comment type="caution">
    <text evidence="1">The sequence shown here is derived from an EMBL/GenBank/DDBJ whole genome shotgun (WGS) entry which is preliminary data.</text>
</comment>
<sequence length="79" mass="8581">MPPNTTNLAGATPRISRVIKTPVGRLDRGCSKPAKAWNPIPPLDGNLILDGFQDRIQGEMSRSKGHATFFPELPLKADT</sequence>
<dbReference type="EMBL" id="JAWXYB010000018">
    <property type="protein sequence ID" value="MDX5929805.1"/>
    <property type="molecule type" value="Genomic_DNA"/>
</dbReference>
<reference evidence="1 2" key="1">
    <citation type="submission" date="2023-11" db="EMBL/GenBank/DDBJ databases">
        <title>MicrobeMod: A computational toolkit for identifying prokaryotic methylation and restriction-modification with nanopore sequencing.</title>
        <authorList>
            <person name="Crits-Christoph A."/>
            <person name="Kang S.C."/>
            <person name="Lee H."/>
            <person name="Ostrov N."/>
        </authorList>
    </citation>
    <scope>NUCLEOTIDE SEQUENCE [LARGE SCALE GENOMIC DNA]</scope>
    <source>
        <strain evidence="1 2">DSMZ 700</strain>
    </source>
</reference>
<gene>
    <name evidence="1" type="ORF">SIL87_03400</name>
</gene>
<protein>
    <submittedName>
        <fullName evidence="1">Uncharacterized protein</fullName>
    </submittedName>
</protein>
<keyword evidence="2" id="KW-1185">Reference proteome</keyword>
<proteinExistence type="predicted"/>
<organism evidence="1 2">
    <name type="scientific">Acidiphilium acidophilum</name>
    <name type="common">Thiobacillus acidophilus</name>
    <dbReference type="NCBI Taxonomy" id="76588"/>
    <lineage>
        <taxon>Bacteria</taxon>
        <taxon>Pseudomonadati</taxon>
        <taxon>Pseudomonadota</taxon>
        <taxon>Alphaproteobacteria</taxon>
        <taxon>Acetobacterales</taxon>
        <taxon>Acidocellaceae</taxon>
        <taxon>Acidiphilium</taxon>
    </lineage>
</organism>
<dbReference type="Proteomes" id="UP001279553">
    <property type="component" value="Unassembled WGS sequence"/>
</dbReference>
<evidence type="ECO:0000313" key="2">
    <source>
        <dbReference type="Proteomes" id="UP001279553"/>
    </source>
</evidence>
<evidence type="ECO:0000313" key="1">
    <source>
        <dbReference type="EMBL" id="MDX5929805.1"/>
    </source>
</evidence>
<dbReference type="RefSeq" id="WP_319612797.1">
    <property type="nucleotide sequence ID" value="NZ_JAWXYB010000018.1"/>
</dbReference>
<name>A0AAW9DM64_ACIAO</name>
<dbReference type="AlphaFoldDB" id="A0AAW9DM64"/>
<accession>A0AAW9DM64</accession>